<accession>A0A256G1X1</accession>
<protein>
    <submittedName>
        <fullName evidence="1">Uncharacterized protein</fullName>
    </submittedName>
</protein>
<dbReference type="EMBL" id="NNRJ01000012">
    <property type="protein sequence ID" value="OYR21105.1"/>
    <property type="molecule type" value="Genomic_DNA"/>
</dbReference>
<sequence length="60" mass="6454">MPIIIHGCALPIINAAPYLYGCTHLDAKDYALEPLKTMADCLDKFQNKGKVATTTTDGSV</sequence>
<organism evidence="1 2">
    <name type="scientific">Brucella thiophenivorans</name>
    <dbReference type="NCBI Taxonomy" id="571255"/>
    <lineage>
        <taxon>Bacteria</taxon>
        <taxon>Pseudomonadati</taxon>
        <taxon>Pseudomonadota</taxon>
        <taxon>Alphaproteobacteria</taxon>
        <taxon>Hyphomicrobiales</taxon>
        <taxon>Brucellaceae</taxon>
        <taxon>Brucella/Ochrobactrum group</taxon>
        <taxon>Brucella</taxon>
    </lineage>
</organism>
<dbReference type="Proteomes" id="UP000215590">
    <property type="component" value="Unassembled WGS sequence"/>
</dbReference>
<name>A0A256G1X1_9HYPH</name>
<keyword evidence="2" id="KW-1185">Reference proteome</keyword>
<gene>
    <name evidence="1" type="ORF">CEV31_0726</name>
</gene>
<evidence type="ECO:0000313" key="1">
    <source>
        <dbReference type="EMBL" id="OYR21105.1"/>
    </source>
</evidence>
<dbReference type="AlphaFoldDB" id="A0A256G1X1"/>
<evidence type="ECO:0000313" key="2">
    <source>
        <dbReference type="Proteomes" id="UP000215590"/>
    </source>
</evidence>
<comment type="caution">
    <text evidence="1">The sequence shown here is derived from an EMBL/GenBank/DDBJ whole genome shotgun (WGS) entry which is preliminary data.</text>
</comment>
<proteinExistence type="predicted"/>
<reference evidence="1 2" key="1">
    <citation type="submission" date="2017-07" db="EMBL/GenBank/DDBJ databases">
        <title>Phylogenetic study on the rhizospheric bacterium Ochrobactrum sp. A44.</title>
        <authorList>
            <person name="Krzyzanowska D.M."/>
            <person name="Ossowicki A."/>
            <person name="Rajewska M."/>
            <person name="Maciag T."/>
            <person name="Kaczynski Z."/>
            <person name="Czerwicka M."/>
            <person name="Jafra S."/>
        </authorList>
    </citation>
    <scope>NUCLEOTIDE SEQUENCE [LARGE SCALE GENOMIC DNA]</scope>
    <source>
        <strain evidence="1 2">DSM 7216</strain>
    </source>
</reference>